<gene>
    <name evidence="1" type="primary">UPC2_6</name>
    <name evidence="1" type="ORF">DIS24_g10099</name>
</gene>
<accession>A0AA39XQ42</accession>
<reference evidence="1" key="1">
    <citation type="submission" date="2023-06" db="EMBL/GenBank/DDBJ databases">
        <title>Multi-omics analyses reveal the molecular pathogenesis toolkit of Lasiodiplodia hormozganensis, a cross-kingdom pathogen.</title>
        <authorList>
            <person name="Felix C."/>
            <person name="Meneses R."/>
            <person name="Goncalves M.F.M."/>
            <person name="Tilleman L."/>
            <person name="Duarte A.S."/>
            <person name="Jorrin-Novo J.V."/>
            <person name="Van De Peer Y."/>
            <person name="Deforce D."/>
            <person name="Van Nieuwerburgh F."/>
            <person name="Esteves A.C."/>
            <person name="Alves A."/>
        </authorList>
    </citation>
    <scope>NUCLEOTIDE SEQUENCE</scope>
    <source>
        <strain evidence="1">CBS 339.90</strain>
    </source>
</reference>
<evidence type="ECO:0000313" key="2">
    <source>
        <dbReference type="Proteomes" id="UP001175001"/>
    </source>
</evidence>
<name>A0AA39XQ42_9PEZI</name>
<proteinExistence type="predicted"/>
<organism evidence="1 2">
    <name type="scientific">Lasiodiplodia hormozganensis</name>
    <dbReference type="NCBI Taxonomy" id="869390"/>
    <lineage>
        <taxon>Eukaryota</taxon>
        <taxon>Fungi</taxon>
        <taxon>Dikarya</taxon>
        <taxon>Ascomycota</taxon>
        <taxon>Pezizomycotina</taxon>
        <taxon>Dothideomycetes</taxon>
        <taxon>Dothideomycetes incertae sedis</taxon>
        <taxon>Botryosphaeriales</taxon>
        <taxon>Botryosphaeriaceae</taxon>
        <taxon>Lasiodiplodia</taxon>
    </lineage>
</organism>
<dbReference type="EMBL" id="JAUJDW010000101">
    <property type="protein sequence ID" value="KAK0638163.1"/>
    <property type="molecule type" value="Genomic_DNA"/>
</dbReference>
<dbReference type="Pfam" id="PF11951">
    <property type="entry name" value="Fungal_trans_2"/>
    <property type="match status" value="1"/>
</dbReference>
<dbReference type="InterPro" id="IPR021858">
    <property type="entry name" value="Fun_TF"/>
</dbReference>
<dbReference type="GO" id="GO:0001228">
    <property type="term" value="F:DNA-binding transcription activator activity, RNA polymerase II-specific"/>
    <property type="evidence" value="ECO:0007669"/>
    <property type="project" value="TreeGrafter"/>
</dbReference>
<dbReference type="InterPro" id="IPR053157">
    <property type="entry name" value="Sterol_Uptake_Regulator"/>
</dbReference>
<protein>
    <submittedName>
        <fullName evidence="1">Sterol uptake control protein 2</fullName>
    </submittedName>
</protein>
<dbReference type="AlphaFoldDB" id="A0AA39XQ42"/>
<dbReference type="PANTHER" id="PTHR47784:SF5">
    <property type="entry name" value="STEROL UPTAKE CONTROL PROTEIN 2"/>
    <property type="match status" value="1"/>
</dbReference>
<sequence>MRLLHQFTSSTAFTVADGTEVQQTWKGSVIELAFDHGFLLHSILAFSALHMAHLHPQDKAIYGNVAARHQDKALSDVHSEIANITAHNCEALLAFSLLTVCYIPASKEASSDAPGAEICALFEWLNLIRGVVSVVDRGRRWIQTGPLAIWLKFFSPDLTGFTPLIKTSLEDDHKLRCLEELWDLISFDEMAECTHSDAQIEAALCKEALAQLRGAFSLAEVASFAGGKGSGATPNDEQYSSVVAASLIWLYKISDGFLRMILARRPSALILLLHNFILVKRLGGEKCWWAPLLAIQVVDAVTPLIPSKYNAFLLWPVEEIRGHGPRRAP</sequence>
<dbReference type="Proteomes" id="UP001175001">
    <property type="component" value="Unassembled WGS sequence"/>
</dbReference>
<keyword evidence="2" id="KW-1185">Reference proteome</keyword>
<evidence type="ECO:0000313" key="1">
    <source>
        <dbReference type="EMBL" id="KAK0638163.1"/>
    </source>
</evidence>
<comment type="caution">
    <text evidence="1">The sequence shown here is derived from an EMBL/GenBank/DDBJ whole genome shotgun (WGS) entry which is preliminary data.</text>
</comment>
<dbReference type="PANTHER" id="PTHR47784">
    <property type="entry name" value="STEROL UPTAKE CONTROL PROTEIN 2"/>
    <property type="match status" value="1"/>
</dbReference>